<evidence type="ECO:0000313" key="1">
    <source>
        <dbReference type="EMBL" id="MFD0961676.1"/>
    </source>
</evidence>
<dbReference type="Gene3D" id="3.30.530.20">
    <property type="match status" value="1"/>
</dbReference>
<dbReference type="SUPFAM" id="SSF55961">
    <property type="entry name" value="Bet v1-like"/>
    <property type="match status" value="1"/>
</dbReference>
<dbReference type="Proteomes" id="UP001596989">
    <property type="component" value="Unassembled WGS sequence"/>
</dbReference>
<evidence type="ECO:0008006" key="3">
    <source>
        <dbReference type="Google" id="ProtNLM"/>
    </source>
</evidence>
<protein>
    <recommendedName>
        <fullName evidence="3">Polyketide cyclase</fullName>
    </recommendedName>
</protein>
<keyword evidence="2" id="KW-1185">Reference proteome</keyword>
<proteinExistence type="predicted"/>
<dbReference type="RefSeq" id="WP_377567477.1">
    <property type="nucleotide sequence ID" value="NZ_JBHTJZ010000063.1"/>
</dbReference>
<dbReference type="InterPro" id="IPR023393">
    <property type="entry name" value="START-like_dom_sf"/>
</dbReference>
<reference evidence="2" key="1">
    <citation type="journal article" date="2019" name="Int. J. Syst. Evol. Microbiol.">
        <title>The Global Catalogue of Microorganisms (GCM) 10K type strain sequencing project: providing services to taxonomists for standard genome sequencing and annotation.</title>
        <authorList>
            <consortium name="The Broad Institute Genomics Platform"/>
            <consortium name="The Broad Institute Genome Sequencing Center for Infectious Disease"/>
            <person name="Wu L."/>
            <person name="Ma J."/>
        </authorList>
    </citation>
    <scope>NUCLEOTIDE SEQUENCE [LARGE SCALE GENOMIC DNA]</scope>
    <source>
        <strain evidence="2">CCUG 59129</strain>
    </source>
</reference>
<organism evidence="1 2">
    <name type="scientific">Paenibacillus chungangensis</name>
    <dbReference type="NCBI Taxonomy" id="696535"/>
    <lineage>
        <taxon>Bacteria</taxon>
        <taxon>Bacillati</taxon>
        <taxon>Bacillota</taxon>
        <taxon>Bacilli</taxon>
        <taxon>Bacillales</taxon>
        <taxon>Paenibacillaceae</taxon>
        <taxon>Paenibacillus</taxon>
    </lineage>
</organism>
<comment type="caution">
    <text evidence="1">The sequence shown here is derived from an EMBL/GenBank/DDBJ whole genome shotgun (WGS) entry which is preliminary data.</text>
</comment>
<dbReference type="EMBL" id="JBHTJZ010000063">
    <property type="protein sequence ID" value="MFD0961676.1"/>
    <property type="molecule type" value="Genomic_DNA"/>
</dbReference>
<accession>A0ABW3HVY7</accession>
<gene>
    <name evidence="1" type="ORF">ACFQ2I_20215</name>
</gene>
<name>A0ABW3HVY7_9BACL</name>
<evidence type="ECO:0000313" key="2">
    <source>
        <dbReference type="Proteomes" id="UP001596989"/>
    </source>
</evidence>
<sequence length="157" mass="18714">MRAVVRVSGQVPIRRASQDVFAFVADGRNDPLWRGDIRHIEYITPEPVCRHSQYVERMEEWGVPMTAWYKVTEYEPNRLIAARSFRTSRPIMQMNIGIRRTVLQEKNYALFGYELDLIIDDSPLYRLIAPFLKYAAQQRLNHYLRQLQWRLDKENGR</sequence>